<dbReference type="InterPro" id="IPR004245">
    <property type="entry name" value="DUF229"/>
</dbReference>
<reference evidence="2" key="1">
    <citation type="submission" date="2015-09" db="EMBL/GenBank/DDBJ databases">
        <title>Scylla olivacea transcriptome.</title>
        <authorList>
            <person name="Ikhwanuddin M."/>
        </authorList>
    </citation>
    <scope>NUCLEOTIDE SEQUENCE</scope>
</reference>
<accession>A0A0P4VV97</accession>
<dbReference type="EMBL" id="GDRN01093604">
    <property type="protein sequence ID" value="JAI59857.1"/>
    <property type="molecule type" value="Transcribed_RNA"/>
</dbReference>
<evidence type="ECO:0000313" key="2">
    <source>
        <dbReference type="EMBL" id="JAI59857.1"/>
    </source>
</evidence>
<dbReference type="Pfam" id="PF02995">
    <property type="entry name" value="DUF229"/>
    <property type="match status" value="1"/>
</dbReference>
<dbReference type="AlphaFoldDB" id="A0A0P4VV97"/>
<proteinExistence type="predicted"/>
<dbReference type="EMBL" id="GDRN01093601">
    <property type="protein sequence ID" value="JAI59858.1"/>
    <property type="molecule type" value="Transcribed_RNA"/>
</dbReference>
<sequence>MNVTNQSITSTPPSLPPQDSPWMGTFHYLRRGFIEKPTDFYGRPFMMASEKEIGGPGNSRGHYCQGNVLSIKVREEGGWREETGRGRWREETGRRWREETRRERWREMICISSALHRNDCNEQMYYLVPCSLSPPLT</sequence>
<feature type="compositionally biased region" description="Polar residues" evidence="1">
    <location>
        <begin position="1"/>
        <end position="12"/>
    </location>
</feature>
<protein>
    <submittedName>
        <fullName evidence="2">Uncharacterized protein</fullName>
    </submittedName>
</protein>
<evidence type="ECO:0000256" key="1">
    <source>
        <dbReference type="SAM" id="MobiDB-lite"/>
    </source>
</evidence>
<name>A0A0P4VV97_SCYOL</name>
<feature type="region of interest" description="Disordered" evidence="1">
    <location>
        <begin position="1"/>
        <end position="21"/>
    </location>
</feature>
<organism evidence="2">
    <name type="scientific">Scylla olivacea</name>
    <name type="common">Orange mud crab</name>
    <name type="synonym">Cancer olivacea</name>
    <dbReference type="NCBI Taxonomy" id="85551"/>
    <lineage>
        <taxon>Eukaryota</taxon>
        <taxon>Metazoa</taxon>
        <taxon>Ecdysozoa</taxon>
        <taxon>Arthropoda</taxon>
        <taxon>Crustacea</taxon>
        <taxon>Multicrustacea</taxon>
        <taxon>Malacostraca</taxon>
        <taxon>Eumalacostraca</taxon>
        <taxon>Eucarida</taxon>
        <taxon>Decapoda</taxon>
        <taxon>Pleocyemata</taxon>
        <taxon>Brachyura</taxon>
        <taxon>Eubrachyura</taxon>
        <taxon>Portunoidea</taxon>
        <taxon>Portunidae</taxon>
        <taxon>Portuninae</taxon>
        <taxon>Scylla</taxon>
    </lineage>
</organism>